<feature type="transmembrane region" description="Helical" evidence="1">
    <location>
        <begin position="163"/>
        <end position="183"/>
    </location>
</feature>
<dbReference type="Proteomes" id="UP000199586">
    <property type="component" value="Unassembled WGS sequence"/>
</dbReference>
<feature type="transmembrane region" description="Helical" evidence="1">
    <location>
        <begin position="89"/>
        <end position="108"/>
    </location>
</feature>
<feature type="transmembrane region" description="Helical" evidence="1">
    <location>
        <begin position="189"/>
        <end position="206"/>
    </location>
</feature>
<dbReference type="RefSeq" id="WP_093333156.1">
    <property type="nucleotide sequence ID" value="NZ_FOXP01000005.1"/>
</dbReference>
<name>A0A1I5SGQ4_9SPHN</name>
<dbReference type="Gene3D" id="1.20.144.10">
    <property type="entry name" value="Phosphatidic acid phosphatase type 2/haloperoxidase"/>
    <property type="match status" value="1"/>
</dbReference>
<dbReference type="OrthoDB" id="9801622at2"/>
<evidence type="ECO:0000256" key="1">
    <source>
        <dbReference type="SAM" id="Phobius"/>
    </source>
</evidence>
<dbReference type="AlphaFoldDB" id="A0A1I5SGQ4"/>
<dbReference type="PANTHER" id="PTHR14969">
    <property type="entry name" value="SPHINGOSINE-1-PHOSPHATE PHOSPHOHYDROLASE"/>
    <property type="match status" value="1"/>
</dbReference>
<reference evidence="3 4" key="1">
    <citation type="submission" date="2016-10" db="EMBL/GenBank/DDBJ databases">
        <authorList>
            <person name="de Groot N.N."/>
        </authorList>
    </citation>
    <scope>NUCLEOTIDE SEQUENCE [LARGE SCALE GENOMIC DNA]</scope>
    <source>
        <strain evidence="3 4">CGMCC 1.9113</strain>
    </source>
</reference>
<feature type="transmembrane region" description="Helical" evidence="1">
    <location>
        <begin position="59"/>
        <end position="82"/>
    </location>
</feature>
<dbReference type="Pfam" id="PF01569">
    <property type="entry name" value="PAP2"/>
    <property type="match status" value="1"/>
</dbReference>
<feature type="transmembrane region" description="Helical" evidence="1">
    <location>
        <begin position="12"/>
        <end position="39"/>
    </location>
</feature>
<proteinExistence type="predicted"/>
<dbReference type="SUPFAM" id="SSF48317">
    <property type="entry name" value="Acid phosphatase/Vanadium-dependent haloperoxidase"/>
    <property type="match status" value="1"/>
</dbReference>
<protein>
    <submittedName>
        <fullName evidence="3">Undecaprenyl-diphosphatase</fullName>
    </submittedName>
</protein>
<evidence type="ECO:0000313" key="4">
    <source>
        <dbReference type="Proteomes" id="UP000199586"/>
    </source>
</evidence>
<evidence type="ECO:0000259" key="2">
    <source>
        <dbReference type="SMART" id="SM00014"/>
    </source>
</evidence>
<feature type="domain" description="Phosphatidic acid phosphatase type 2/haloperoxidase" evidence="2">
    <location>
        <begin position="90"/>
        <end position="204"/>
    </location>
</feature>
<evidence type="ECO:0000313" key="3">
    <source>
        <dbReference type="EMBL" id="SFP69899.1"/>
    </source>
</evidence>
<keyword evidence="1" id="KW-0472">Membrane</keyword>
<dbReference type="EMBL" id="FOXP01000005">
    <property type="protein sequence ID" value="SFP69899.1"/>
    <property type="molecule type" value="Genomic_DNA"/>
</dbReference>
<dbReference type="STRING" id="634430.SAMN04488241_105220"/>
<accession>A0A1I5SGQ4</accession>
<dbReference type="PANTHER" id="PTHR14969:SF13">
    <property type="entry name" value="AT30094P"/>
    <property type="match status" value="1"/>
</dbReference>
<dbReference type="CDD" id="cd03392">
    <property type="entry name" value="PAP2_like_2"/>
    <property type="match status" value="1"/>
</dbReference>
<dbReference type="InterPro" id="IPR036938">
    <property type="entry name" value="PAP2/HPO_sf"/>
</dbReference>
<keyword evidence="1" id="KW-1133">Transmembrane helix</keyword>
<gene>
    <name evidence="3" type="ORF">SAMN04488241_105220</name>
</gene>
<dbReference type="SMART" id="SM00014">
    <property type="entry name" value="acidPPc"/>
    <property type="match status" value="1"/>
</dbReference>
<sequence length="219" mass="22980">MTIALRRPPRPLAGAAVIAAATLLVLATGLLVARLPFAFDRAVLSAVRGAGPAWLRRAAIDLTALGGGTVLTLAVLAAATLLLVRRQPLVAAALVLACWSGGRVVQLVKDLVARARPDLADRLVPVTSASFPSAHAANSAIVYLTLAALAAQLTTDRATRRTLFTLAVLTTGAIGASRVYLGVHWPSDVVAGWSFGTLWALGWWWLTARARASLRSPRQ</sequence>
<organism evidence="3 4">
    <name type="scientific">Sphingomonas rubra</name>
    <dbReference type="NCBI Taxonomy" id="634430"/>
    <lineage>
        <taxon>Bacteria</taxon>
        <taxon>Pseudomonadati</taxon>
        <taxon>Pseudomonadota</taxon>
        <taxon>Alphaproteobacteria</taxon>
        <taxon>Sphingomonadales</taxon>
        <taxon>Sphingomonadaceae</taxon>
        <taxon>Sphingomonas</taxon>
    </lineage>
</organism>
<dbReference type="InterPro" id="IPR000326">
    <property type="entry name" value="PAP2/HPO"/>
</dbReference>
<keyword evidence="4" id="KW-1185">Reference proteome</keyword>
<keyword evidence="1" id="KW-0812">Transmembrane</keyword>
<feature type="transmembrane region" description="Helical" evidence="1">
    <location>
        <begin position="128"/>
        <end position="151"/>
    </location>
</feature>